<evidence type="ECO:0000259" key="2">
    <source>
        <dbReference type="PROSITE" id="PS50181"/>
    </source>
</evidence>
<protein>
    <recommendedName>
        <fullName evidence="2">F-box domain-containing protein</fullName>
    </recommendedName>
</protein>
<dbReference type="Gene3D" id="2.130.10.10">
    <property type="entry name" value="YVTN repeat-like/Quinoprotein amine dehydrogenase"/>
    <property type="match status" value="1"/>
</dbReference>
<feature type="region of interest" description="Disordered" evidence="1">
    <location>
        <begin position="571"/>
        <end position="597"/>
    </location>
</feature>
<evidence type="ECO:0000256" key="1">
    <source>
        <dbReference type="SAM" id="MobiDB-lite"/>
    </source>
</evidence>
<sequence>MSEFALPIRERGPEQYAPPPTAALDKLPIELLELVTGYLDRTKDVRNLALTCNRLSNFVRTYGWEAFSKGRFGLLKSSENPKVTLHGLTTLYRNWDRKAFTARYVVPSEKVTSLNTGERTTWSGPQGQTMGYQPSIDSYEETYGAWSDTREMLAWSAGSSIVMRVKETGNRALRKLTEQSELDDDAGVYQRGMFGHAHAWYTYKIPRSMEGRDDITALKLLRPHQRSDQSEAIVFGTASGQLSMLTANVEQPGVSKQQYDTQGRPISSVALSSAAEPLIVASLGDATLSLYSTETKEPSDTDVQSLSQIRPEGPRIGRIWSSTFLSHDKVAIGIGPSFEPIQVYEITPTGFSRPSLRKFEFQSHRPDDAPSYGNLTSVYPIIPISPTSQAGSSTNSVFLSGAYDGIVRLHDLRSPNSFDSLFWDVTNDSAIYSLAAQGLERFVVGSSMHSMLKVFDLRFSASHAYHRIPIPASTRRPSPRPTQDHTYNAIVSDTLDTIKPIVGGWNLFLSPRNAPRQRGGRHPFRPGARTDDSPVYSLSIPSATSMNLYAGLEGTLTSLSFTSVLDPYPDPRIASTSPSPSLSNDTIPTRSDPSPANRIELYDPYGDVMNLGMYEQGSEEGLDMQLLVQDGVGGDLESELKCLRICEGWH</sequence>
<gene>
    <name evidence="3" type="ORF">GRF29_44g2573699</name>
</gene>
<dbReference type="AlphaFoldDB" id="A0AAN6RHH4"/>
<evidence type="ECO:0000313" key="3">
    <source>
        <dbReference type="EMBL" id="KAK3210393.1"/>
    </source>
</evidence>
<dbReference type="InterPro" id="IPR001810">
    <property type="entry name" value="F-box_dom"/>
</dbReference>
<feature type="domain" description="F-box" evidence="2">
    <location>
        <begin position="21"/>
        <end position="67"/>
    </location>
</feature>
<dbReference type="Proteomes" id="UP001280581">
    <property type="component" value="Unassembled WGS sequence"/>
</dbReference>
<feature type="region of interest" description="Disordered" evidence="1">
    <location>
        <begin position="513"/>
        <end position="532"/>
    </location>
</feature>
<dbReference type="InterPro" id="IPR015943">
    <property type="entry name" value="WD40/YVTN_repeat-like_dom_sf"/>
</dbReference>
<keyword evidence="4" id="KW-1185">Reference proteome</keyword>
<dbReference type="CDD" id="cd09917">
    <property type="entry name" value="F-box_SF"/>
    <property type="match status" value="1"/>
</dbReference>
<dbReference type="PROSITE" id="PS50181">
    <property type="entry name" value="FBOX"/>
    <property type="match status" value="1"/>
</dbReference>
<proteinExistence type="predicted"/>
<feature type="compositionally biased region" description="Polar residues" evidence="1">
    <location>
        <begin position="574"/>
        <end position="594"/>
    </location>
</feature>
<dbReference type="EMBL" id="WVTA01000005">
    <property type="protein sequence ID" value="KAK3210393.1"/>
    <property type="molecule type" value="Genomic_DNA"/>
</dbReference>
<evidence type="ECO:0000313" key="4">
    <source>
        <dbReference type="Proteomes" id="UP001280581"/>
    </source>
</evidence>
<name>A0AAN6RHH4_9PLEO</name>
<accession>A0AAN6RHH4</accession>
<dbReference type="InterPro" id="IPR036322">
    <property type="entry name" value="WD40_repeat_dom_sf"/>
</dbReference>
<organism evidence="3 4">
    <name type="scientific">Pseudopithomyces chartarum</name>
    <dbReference type="NCBI Taxonomy" id="1892770"/>
    <lineage>
        <taxon>Eukaryota</taxon>
        <taxon>Fungi</taxon>
        <taxon>Dikarya</taxon>
        <taxon>Ascomycota</taxon>
        <taxon>Pezizomycotina</taxon>
        <taxon>Dothideomycetes</taxon>
        <taxon>Pleosporomycetidae</taxon>
        <taxon>Pleosporales</taxon>
        <taxon>Massarineae</taxon>
        <taxon>Didymosphaeriaceae</taxon>
        <taxon>Pseudopithomyces</taxon>
    </lineage>
</organism>
<comment type="caution">
    <text evidence="3">The sequence shown here is derived from an EMBL/GenBank/DDBJ whole genome shotgun (WGS) entry which is preliminary data.</text>
</comment>
<reference evidence="3 4" key="1">
    <citation type="submission" date="2021-02" db="EMBL/GenBank/DDBJ databases">
        <title>Genome assembly of Pseudopithomyces chartarum.</title>
        <authorList>
            <person name="Jauregui R."/>
            <person name="Singh J."/>
            <person name="Voisey C."/>
        </authorList>
    </citation>
    <scope>NUCLEOTIDE SEQUENCE [LARGE SCALE GENOMIC DNA]</scope>
    <source>
        <strain evidence="3 4">AGR01</strain>
    </source>
</reference>
<dbReference type="SUPFAM" id="SSF50978">
    <property type="entry name" value="WD40 repeat-like"/>
    <property type="match status" value="1"/>
</dbReference>